<feature type="compositionally biased region" description="Basic and acidic residues" evidence="1">
    <location>
        <begin position="389"/>
        <end position="402"/>
    </location>
</feature>
<evidence type="ECO:0000313" key="3">
    <source>
        <dbReference type="Proteomes" id="UP000094385"/>
    </source>
</evidence>
<reference evidence="2 3" key="1">
    <citation type="journal article" date="2016" name="Proc. Natl. Acad. Sci. U.S.A.">
        <title>Comparative genomics of biotechnologically important yeasts.</title>
        <authorList>
            <person name="Riley R."/>
            <person name="Haridas S."/>
            <person name="Wolfe K.H."/>
            <person name="Lopes M.R."/>
            <person name="Hittinger C.T."/>
            <person name="Goeker M."/>
            <person name="Salamov A.A."/>
            <person name="Wisecaver J.H."/>
            <person name="Long T.M."/>
            <person name="Calvey C.H."/>
            <person name="Aerts A.L."/>
            <person name="Barry K.W."/>
            <person name="Choi C."/>
            <person name="Clum A."/>
            <person name="Coughlan A.Y."/>
            <person name="Deshpande S."/>
            <person name="Douglass A.P."/>
            <person name="Hanson S.J."/>
            <person name="Klenk H.-P."/>
            <person name="LaButti K.M."/>
            <person name="Lapidus A."/>
            <person name="Lindquist E.A."/>
            <person name="Lipzen A.M."/>
            <person name="Meier-Kolthoff J.P."/>
            <person name="Ohm R.A."/>
            <person name="Otillar R.P."/>
            <person name="Pangilinan J.L."/>
            <person name="Peng Y."/>
            <person name="Rokas A."/>
            <person name="Rosa C.A."/>
            <person name="Scheuner C."/>
            <person name="Sibirny A.A."/>
            <person name="Slot J.C."/>
            <person name="Stielow J.B."/>
            <person name="Sun H."/>
            <person name="Kurtzman C.P."/>
            <person name="Blackwell M."/>
            <person name="Grigoriev I.V."/>
            <person name="Jeffries T.W."/>
        </authorList>
    </citation>
    <scope>NUCLEOTIDE SEQUENCE [LARGE SCALE GENOMIC DNA]</scope>
    <source>
        <strain evidence="2 3">NRRL Y-11557</strain>
    </source>
</reference>
<sequence length="581" mass="61858">MVPTSPVSVTPASTSPTATLSNGGTNGSRVSVIASSGSTRPNVLTPPTMPSIYTTGSSGPPLPRMHPKRKPLPSTVDVNTLSTLTSGRFPGGGPPSPIRHAQNFSASTVASPGQLTAHSAQGQSQIQLTSQYLNKASPSPVQAPYTSQYGPQTMVTHRYVDTIPRTSSTENVLPSQILRRQSQENRDGKRVTHSGAAMLASSPSLRPPPGVLAATNTESPSSKSISRSSTASTGSSRSLSIQESPIPPLQIRGAAFQTHPHQRGSTASTVSTNSVSSVASLSAKSGTSSPSLKLSKGSAMTDLCSPTQRSLSHHSQFSERTISSTASQLPNSSTIKMPVVAPAPTDPLVVSKKADYVKYLRRQRATVWSDRMQRDLLTKQRQGHHHKEKERGKKPREDEYSTHTHAYAYYHPKLDMTLELSDARVMSDTPSTKLASQSSGISLDDEIETRTEMPEDKVVEDTSVTDYPITEAPTVNAPARGLNFGKATTGEDDPTRVADSGRWVTSSQATAVPRASLQMSMSSDATATSYTPSTFESSTTAISPEDELARRLSVGSLDEQAIAPRRTLYIVNPDYSGSDGD</sequence>
<feature type="compositionally biased region" description="Polar residues" evidence="1">
    <location>
        <begin position="20"/>
        <end position="42"/>
    </location>
</feature>
<feature type="compositionally biased region" description="Low complexity" evidence="1">
    <location>
        <begin position="281"/>
        <end position="291"/>
    </location>
</feature>
<feature type="region of interest" description="Disordered" evidence="1">
    <location>
        <begin position="165"/>
        <end position="243"/>
    </location>
</feature>
<feature type="compositionally biased region" description="Polar residues" evidence="1">
    <location>
        <begin position="304"/>
        <end position="330"/>
    </location>
</feature>
<feature type="region of interest" description="Disordered" evidence="1">
    <location>
        <begin position="1"/>
        <end position="75"/>
    </location>
</feature>
<accession>A0A1E3Q7D9</accession>
<evidence type="ECO:0000256" key="1">
    <source>
        <dbReference type="SAM" id="MobiDB-lite"/>
    </source>
</evidence>
<feature type="compositionally biased region" description="Low complexity" evidence="1">
    <location>
        <begin position="1"/>
        <end position="19"/>
    </location>
</feature>
<feature type="region of interest" description="Disordered" evidence="1">
    <location>
        <begin position="474"/>
        <end position="505"/>
    </location>
</feature>
<organism evidence="2 3">
    <name type="scientific">Lipomyces starkeyi NRRL Y-11557</name>
    <dbReference type="NCBI Taxonomy" id="675824"/>
    <lineage>
        <taxon>Eukaryota</taxon>
        <taxon>Fungi</taxon>
        <taxon>Dikarya</taxon>
        <taxon>Ascomycota</taxon>
        <taxon>Saccharomycotina</taxon>
        <taxon>Lipomycetes</taxon>
        <taxon>Lipomycetales</taxon>
        <taxon>Lipomycetaceae</taxon>
        <taxon>Lipomyces</taxon>
    </lineage>
</organism>
<dbReference type="AlphaFoldDB" id="A0A1E3Q7D9"/>
<feature type="region of interest" description="Disordered" evidence="1">
    <location>
        <begin position="281"/>
        <end position="330"/>
    </location>
</feature>
<feature type="compositionally biased region" description="Basic and acidic residues" evidence="1">
    <location>
        <begin position="181"/>
        <end position="190"/>
    </location>
</feature>
<feature type="region of interest" description="Disordered" evidence="1">
    <location>
        <begin position="523"/>
        <end position="542"/>
    </location>
</feature>
<feature type="compositionally biased region" description="Polar residues" evidence="1">
    <location>
        <begin position="165"/>
        <end position="180"/>
    </location>
</feature>
<dbReference type="EMBL" id="KV454293">
    <property type="protein sequence ID" value="ODQ73615.1"/>
    <property type="molecule type" value="Genomic_DNA"/>
</dbReference>
<protein>
    <submittedName>
        <fullName evidence="2">Uncharacterized protein</fullName>
    </submittedName>
</protein>
<proteinExistence type="predicted"/>
<keyword evidence="3" id="KW-1185">Reference proteome</keyword>
<gene>
    <name evidence="2" type="ORF">LIPSTDRAFT_70623</name>
</gene>
<name>A0A1E3Q7D9_LIPST</name>
<dbReference type="Proteomes" id="UP000094385">
    <property type="component" value="Unassembled WGS sequence"/>
</dbReference>
<feature type="compositionally biased region" description="Low complexity" evidence="1">
    <location>
        <begin position="219"/>
        <end position="240"/>
    </location>
</feature>
<dbReference type="OrthoDB" id="10471141at2759"/>
<evidence type="ECO:0000313" key="2">
    <source>
        <dbReference type="EMBL" id="ODQ73615.1"/>
    </source>
</evidence>
<feature type="region of interest" description="Disordered" evidence="1">
    <location>
        <begin position="373"/>
        <end position="403"/>
    </location>
</feature>